<dbReference type="PANTHER" id="PTHR34580:SF1">
    <property type="entry name" value="PROTEIN PAFC"/>
    <property type="match status" value="1"/>
</dbReference>
<dbReference type="Pfam" id="PF19187">
    <property type="entry name" value="HTH_PafC"/>
    <property type="match status" value="1"/>
</dbReference>
<evidence type="ECO:0000259" key="4">
    <source>
        <dbReference type="Pfam" id="PF25583"/>
    </source>
</evidence>
<comment type="caution">
    <text evidence="5">The sequence shown here is derived from an EMBL/GenBank/DDBJ whole genome shotgun (WGS) entry which is preliminary data.</text>
</comment>
<keyword evidence="6" id="KW-1185">Reference proteome</keyword>
<dbReference type="InterPro" id="IPR043839">
    <property type="entry name" value="PafC_HTH"/>
</dbReference>
<evidence type="ECO:0000256" key="1">
    <source>
        <dbReference type="SAM" id="MobiDB-lite"/>
    </source>
</evidence>
<dbReference type="Pfam" id="PF25583">
    <property type="entry name" value="WCX"/>
    <property type="match status" value="1"/>
</dbReference>
<feature type="domain" description="WYL" evidence="2">
    <location>
        <begin position="149"/>
        <end position="216"/>
    </location>
</feature>
<dbReference type="InterPro" id="IPR028349">
    <property type="entry name" value="PafC-like"/>
</dbReference>
<feature type="region of interest" description="Disordered" evidence="1">
    <location>
        <begin position="219"/>
        <end position="239"/>
    </location>
</feature>
<dbReference type="PIRSF" id="PIRSF016838">
    <property type="entry name" value="PafC"/>
    <property type="match status" value="1"/>
</dbReference>
<dbReference type="InterPro" id="IPR057727">
    <property type="entry name" value="WCX_dom"/>
</dbReference>
<reference evidence="5 6" key="1">
    <citation type="submission" date="2019-06" db="EMBL/GenBank/DDBJ databases">
        <title>Sequencing the genomes of 1000 actinobacteria strains.</title>
        <authorList>
            <person name="Klenk H.-P."/>
        </authorList>
    </citation>
    <scope>NUCLEOTIDE SEQUENCE [LARGE SCALE GENOMIC DNA]</scope>
    <source>
        <strain evidence="5 6">DSM 18935</strain>
    </source>
</reference>
<keyword evidence="5" id="KW-0647">Proteasome</keyword>
<evidence type="ECO:0000259" key="3">
    <source>
        <dbReference type="Pfam" id="PF19187"/>
    </source>
</evidence>
<dbReference type="PROSITE" id="PS52050">
    <property type="entry name" value="WYL"/>
    <property type="match status" value="1"/>
</dbReference>
<feature type="domain" description="PafC HTH" evidence="3">
    <location>
        <begin position="12"/>
        <end position="123"/>
    </location>
</feature>
<evidence type="ECO:0000259" key="2">
    <source>
        <dbReference type="Pfam" id="PF13280"/>
    </source>
</evidence>
<protein>
    <submittedName>
        <fullName evidence="5">Proteasome accessory factor C</fullName>
    </submittedName>
</protein>
<dbReference type="Pfam" id="PF13280">
    <property type="entry name" value="WYL"/>
    <property type="match status" value="1"/>
</dbReference>
<dbReference type="AlphaFoldDB" id="A0A560W6H9"/>
<dbReference type="OrthoDB" id="3268930at2"/>
<proteinExistence type="predicted"/>
<dbReference type="Proteomes" id="UP000315628">
    <property type="component" value="Unassembled WGS sequence"/>
</dbReference>
<dbReference type="InterPro" id="IPR026881">
    <property type="entry name" value="WYL_dom"/>
</dbReference>
<dbReference type="GO" id="GO:0000502">
    <property type="term" value="C:proteasome complex"/>
    <property type="evidence" value="ECO:0007669"/>
    <property type="project" value="UniProtKB-KW"/>
</dbReference>
<evidence type="ECO:0000313" key="5">
    <source>
        <dbReference type="EMBL" id="TWD13227.1"/>
    </source>
</evidence>
<organism evidence="5 6">
    <name type="scientific">Marihabitans asiaticum</name>
    <dbReference type="NCBI Taxonomy" id="415218"/>
    <lineage>
        <taxon>Bacteria</taxon>
        <taxon>Bacillati</taxon>
        <taxon>Actinomycetota</taxon>
        <taxon>Actinomycetes</taxon>
        <taxon>Micrococcales</taxon>
        <taxon>Intrasporangiaceae</taxon>
        <taxon>Marihabitans</taxon>
    </lineage>
</organism>
<dbReference type="PANTHER" id="PTHR34580">
    <property type="match status" value="1"/>
</dbReference>
<evidence type="ECO:0000313" key="6">
    <source>
        <dbReference type="Proteomes" id="UP000315628"/>
    </source>
</evidence>
<feature type="domain" description="WCX" evidence="4">
    <location>
        <begin position="247"/>
        <end position="317"/>
    </location>
</feature>
<sequence length="322" mass="34891">MSPRPPAEPATTRVKRLLTMVPWLVSRQGIDLAEAAAGLGVTESQLTDDLDLLFMCGYGPMTDELIDVSYEAGRVFVDNADAISRPLRLGVDEAVTVIVGLRALAASGAAPSDAVERALTKVEQACAAVSGIERVVVIPDHADAEGKDLLQSASSAVQERRRVHLSYLVPSRDERTERDVDPMRVVALDGHWYLEGWCHRARDTRLFRLDRIEALSVLDEDGTPPEGARSRDLSSGAYPSDVGHDAVTLRLRPAARWVAEYYPVQELREDGEDLVVTLAARDEDWLARLVLRGGGEIGIEAPASAAEAVMARAQAALGEYTG</sequence>
<dbReference type="InterPro" id="IPR051534">
    <property type="entry name" value="CBASS_pafABC_assoc_protein"/>
</dbReference>
<dbReference type="EMBL" id="VIUW01000005">
    <property type="protein sequence ID" value="TWD13227.1"/>
    <property type="molecule type" value="Genomic_DNA"/>
</dbReference>
<accession>A0A560W6H9</accession>
<name>A0A560W6H9_9MICO</name>
<dbReference type="RefSeq" id="WP_144858048.1">
    <property type="nucleotide sequence ID" value="NZ_BAAAYT010000002.1"/>
</dbReference>
<gene>
    <name evidence="5" type="ORF">FB557_2615</name>
</gene>